<reference evidence="1" key="2">
    <citation type="submission" date="2022-01" db="EMBL/GenBank/DDBJ databases">
        <authorList>
            <person name="Yamashiro T."/>
            <person name="Shiraishi A."/>
            <person name="Satake H."/>
            <person name="Nakayama K."/>
        </authorList>
    </citation>
    <scope>NUCLEOTIDE SEQUENCE</scope>
</reference>
<evidence type="ECO:0000313" key="2">
    <source>
        <dbReference type="Proteomes" id="UP001151760"/>
    </source>
</evidence>
<accession>A0ABQ5BPC9</accession>
<evidence type="ECO:0000313" key="1">
    <source>
        <dbReference type="EMBL" id="GJT15658.1"/>
    </source>
</evidence>
<comment type="caution">
    <text evidence="1">The sequence shown here is derived from an EMBL/GenBank/DDBJ whole genome shotgun (WGS) entry which is preliminary data.</text>
</comment>
<gene>
    <name evidence="1" type="ORF">Tco_0874364</name>
</gene>
<organism evidence="1 2">
    <name type="scientific">Tanacetum coccineum</name>
    <dbReference type="NCBI Taxonomy" id="301880"/>
    <lineage>
        <taxon>Eukaryota</taxon>
        <taxon>Viridiplantae</taxon>
        <taxon>Streptophyta</taxon>
        <taxon>Embryophyta</taxon>
        <taxon>Tracheophyta</taxon>
        <taxon>Spermatophyta</taxon>
        <taxon>Magnoliopsida</taxon>
        <taxon>eudicotyledons</taxon>
        <taxon>Gunneridae</taxon>
        <taxon>Pentapetalae</taxon>
        <taxon>asterids</taxon>
        <taxon>campanulids</taxon>
        <taxon>Asterales</taxon>
        <taxon>Asteraceae</taxon>
        <taxon>Asteroideae</taxon>
        <taxon>Anthemideae</taxon>
        <taxon>Anthemidinae</taxon>
        <taxon>Tanacetum</taxon>
    </lineage>
</organism>
<proteinExistence type="predicted"/>
<dbReference type="EMBL" id="BQNB010013413">
    <property type="protein sequence ID" value="GJT15658.1"/>
    <property type="molecule type" value="Genomic_DNA"/>
</dbReference>
<sequence length="110" mass="13167">MEYLVKVSKKARILELNKRTFEDYCSGIHTPYFHQEDMTLKTVICVLPLHKRPRRKQDQYAVSKEDQYAVFKLWKYNILEDIDHGPHSKKPLIRRIDLSQYAVSIIFQTL</sequence>
<keyword evidence="2" id="KW-1185">Reference proteome</keyword>
<name>A0ABQ5BPC9_9ASTR</name>
<reference evidence="1" key="1">
    <citation type="journal article" date="2022" name="Int. J. Mol. Sci.">
        <title>Draft Genome of Tanacetum Coccineum: Genomic Comparison of Closely Related Tanacetum-Family Plants.</title>
        <authorList>
            <person name="Yamashiro T."/>
            <person name="Shiraishi A."/>
            <person name="Nakayama K."/>
            <person name="Satake H."/>
        </authorList>
    </citation>
    <scope>NUCLEOTIDE SEQUENCE</scope>
</reference>
<protein>
    <submittedName>
        <fullName evidence="1">Uncharacterized protein</fullName>
    </submittedName>
</protein>
<dbReference type="Proteomes" id="UP001151760">
    <property type="component" value="Unassembled WGS sequence"/>
</dbReference>